<dbReference type="InterPro" id="IPR009057">
    <property type="entry name" value="Homeodomain-like_sf"/>
</dbReference>
<dbReference type="SUPFAM" id="SSF46689">
    <property type="entry name" value="Homeodomain-like"/>
    <property type="match status" value="1"/>
</dbReference>
<dbReference type="Gene3D" id="1.10.357.10">
    <property type="entry name" value="Tetracycline Repressor, domain 2"/>
    <property type="match status" value="1"/>
</dbReference>
<dbReference type="InterPro" id="IPR001647">
    <property type="entry name" value="HTH_TetR"/>
</dbReference>
<feature type="domain" description="HTH tetR-type" evidence="3">
    <location>
        <begin position="7"/>
        <end position="67"/>
    </location>
</feature>
<dbReference type="PANTHER" id="PTHR43479:SF7">
    <property type="entry name" value="TETR-FAMILY TRANSCRIPTIONAL REGULATOR"/>
    <property type="match status" value="1"/>
</dbReference>
<keyword evidence="1 2" id="KW-0238">DNA-binding</keyword>
<accession>A0A4Z0J707</accession>
<dbReference type="Proteomes" id="UP000297348">
    <property type="component" value="Unassembled WGS sequence"/>
</dbReference>
<dbReference type="EMBL" id="RKLX01000013">
    <property type="protein sequence ID" value="TGD18387.1"/>
    <property type="molecule type" value="Genomic_DNA"/>
</dbReference>
<evidence type="ECO:0000256" key="1">
    <source>
        <dbReference type="ARBA" id="ARBA00023125"/>
    </source>
</evidence>
<name>A0A4Z0J707_9LACO</name>
<dbReference type="AlphaFoldDB" id="A0A4Z0J707"/>
<reference evidence="4 5" key="1">
    <citation type="submission" date="2018-10" db="EMBL/GenBank/DDBJ databases">
        <title>Lactobacillus sp. R7 and Lactobacillus sp. R19 isolated from fermented mustard green product of Taiwan.</title>
        <authorList>
            <person name="Lin S.-T."/>
        </authorList>
    </citation>
    <scope>NUCLEOTIDE SEQUENCE [LARGE SCALE GENOMIC DNA]</scope>
    <source>
        <strain evidence="4 5">BCRC 81129</strain>
    </source>
</reference>
<evidence type="ECO:0000259" key="3">
    <source>
        <dbReference type="PROSITE" id="PS50977"/>
    </source>
</evidence>
<dbReference type="RefSeq" id="WP_135368308.1">
    <property type="nucleotide sequence ID" value="NZ_RKLX01000013.1"/>
</dbReference>
<dbReference type="OrthoDB" id="9810250at2"/>
<dbReference type="PANTHER" id="PTHR43479">
    <property type="entry name" value="ACREF/ENVCD OPERON REPRESSOR-RELATED"/>
    <property type="match status" value="1"/>
</dbReference>
<feature type="DNA-binding region" description="H-T-H motif" evidence="2">
    <location>
        <begin position="30"/>
        <end position="49"/>
    </location>
</feature>
<dbReference type="GO" id="GO:0003677">
    <property type="term" value="F:DNA binding"/>
    <property type="evidence" value="ECO:0007669"/>
    <property type="project" value="UniProtKB-UniRule"/>
</dbReference>
<evidence type="ECO:0000313" key="5">
    <source>
        <dbReference type="Proteomes" id="UP000297348"/>
    </source>
</evidence>
<protein>
    <submittedName>
        <fullName evidence="4">TetR/AcrR family transcriptional regulator</fullName>
    </submittedName>
</protein>
<comment type="caution">
    <text evidence="4">The sequence shown here is derived from an EMBL/GenBank/DDBJ whole genome shotgun (WGS) entry which is preliminary data.</text>
</comment>
<dbReference type="PROSITE" id="PS50977">
    <property type="entry name" value="HTH_TETR_2"/>
    <property type="match status" value="1"/>
</dbReference>
<evidence type="ECO:0000256" key="2">
    <source>
        <dbReference type="PROSITE-ProRule" id="PRU00335"/>
    </source>
</evidence>
<evidence type="ECO:0000313" key="4">
    <source>
        <dbReference type="EMBL" id="TGD18387.1"/>
    </source>
</evidence>
<sequence>MTDRRVVRTNQALRAAFRKLAQQYPYHDITVQQLTDEANINRKTFYLHFDSIDDLAESFTTEIADQLLTLLLQAPADHEPLEHPGIWAQRLGEFFDEAPAFYTFILTSDDYSFLSRRVKNRVAEGMAADFQRDYQLSATDAQIGVNFLIDSTMTLFRLYITKQIDLSKSAFRQRLVALNLSGMQGLLALTKQN</sequence>
<proteinExistence type="predicted"/>
<organism evidence="4 5">
    <name type="scientific">Levilactobacillus suantsaiihabitans</name>
    <dbReference type="NCBI Taxonomy" id="2487722"/>
    <lineage>
        <taxon>Bacteria</taxon>
        <taxon>Bacillati</taxon>
        <taxon>Bacillota</taxon>
        <taxon>Bacilli</taxon>
        <taxon>Lactobacillales</taxon>
        <taxon>Lactobacillaceae</taxon>
        <taxon>Levilactobacillus</taxon>
    </lineage>
</organism>
<dbReference type="Pfam" id="PF00440">
    <property type="entry name" value="TetR_N"/>
    <property type="match status" value="1"/>
</dbReference>
<gene>
    <name evidence="4" type="ORF">EGT51_08740</name>
</gene>
<keyword evidence="5" id="KW-1185">Reference proteome</keyword>
<dbReference type="InterPro" id="IPR050624">
    <property type="entry name" value="HTH-type_Tx_Regulator"/>
</dbReference>